<keyword evidence="1" id="KW-0812">Transmembrane</keyword>
<evidence type="ECO:0000256" key="1">
    <source>
        <dbReference type="SAM" id="Phobius"/>
    </source>
</evidence>
<keyword evidence="1" id="KW-0472">Membrane</keyword>
<dbReference type="PANTHER" id="PTHR34929:SF1">
    <property type="entry name" value="INAF MOTIF CONTAINING 2"/>
    <property type="match status" value="1"/>
</dbReference>
<keyword evidence="2" id="KW-1185">Reference proteome</keyword>
<sequence length="121" mass="14259">LPRAVQKCRNRLLEEREIFDIGYTIWDAPQFLLRMHVFRTYILAKKSWIRFVTVLGYIFFVSLPAVSLSIYYVYIWDPGYINKVSTYLRSRTSSMKSVVSVPSRHRQHLDNAQAADTLRPT</sequence>
<proteinExistence type="predicted"/>
<protein>
    <submittedName>
        <fullName evidence="3">Neur_chan_memb domain-containing protein</fullName>
    </submittedName>
</protein>
<keyword evidence="1" id="KW-1133">Transmembrane helix</keyword>
<evidence type="ECO:0000313" key="3">
    <source>
        <dbReference type="WBParaSite" id="HPBE_0002214801-mRNA-1"/>
    </source>
</evidence>
<dbReference type="Pfam" id="PF15018">
    <property type="entry name" value="InaF-motif"/>
    <property type="match status" value="1"/>
</dbReference>
<evidence type="ECO:0000313" key="2">
    <source>
        <dbReference type="Proteomes" id="UP000050761"/>
    </source>
</evidence>
<name>A0A183GHT6_HELPZ</name>
<reference evidence="3" key="1">
    <citation type="submission" date="2019-09" db="UniProtKB">
        <authorList>
            <consortium name="WormBaseParasite"/>
        </authorList>
    </citation>
    <scope>IDENTIFICATION</scope>
</reference>
<dbReference type="PANTHER" id="PTHR34929">
    <property type="entry name" value="ZGC:153157"/>
    <property type="match status" value="1"/>
</dbReference>
<dbReference type="Proteomes" id="UP000050761">
    <property type="component" value="Unassembled WGS sequence"/>
</dbReference>
<dbReference type="AlphaFoldDB" id="A0A183GHT6"/>
<dbReference type="WBParaSite" id="HPBE_0002214801-mRNA-1">
    <property type="protein sequence ID" value="HPBE_0002214801-mRNA-1"/>
    <property type="gene ID" value="HPBE_0002214801"/>
</dbReference>
<organism evidence="2 3">
    <name type="scientific">Heligmosomoides polygyrus</name>
    <name type="common">Parasitic roundworm</name>
    <dbReference type="NCBI Taxonomy" id="6339"/>
    <lineage>
        <taxon>Eukaryota</taxon>
        <taxon>Metazoa</taxon>
        <taxon>Ecdysozoa</taxon>
        <taxon>Nematoda</taxon>
        <taxon>Chromadorea</taxon>
        <taxon>Rhabditida</taxon>
        <taxon>Rhabditina</taxon>
        <taxon>Rhabditomorpha</taxon>
        <taxon>Strongyloidea</taxon>
        <taxon>Heligmosomidae</taxon>
        <taxon>Heligmosomoides</taxon>
    </lineage>
</organism>
<accession>A0A183GHT6</accession>
<dbReference type="InterPro" id="IPR029162">
    <property type="entry name" value="InaF-motif"/>
</dbReference>
<feature type="transmembrane region" description="Helical" evidence="1">
    <location>
        <begin position="48"/>
        <end position="74"/>
    </location>
</feature>